<feature type="compositionally biased region" description="Acidic residues" evidence="1">
    <location>
        <begin position="378"/>
        <end position="391"/>
    </location>
</feature>
<evidence type="ECO:0000313" key="2">
    <source>
        <dbReference type="EMBL" id="KAF1965874.1"/>
    </source>
</evidence>
<dbReference type="EMBL" id="ML976754">
    <property type="protein sequence ID" value="KAF1965874.1"/>
    <property type="molecule type" value="Genomic_DNA"/>
</dbReference>
<sequence>MLVPTPHSHHGNDLNARRDHTTVAPRQPHTTSNVIPTPIQGIGLYSHADMNPPQNAPRFPHQKYTTPEMETRFLPFGGPQHVQSANGCKEQLPDEVREVYEELKAVLLQEEEAEKHGKAEDPRERFECLGLPDILTPPPPTFPPPSEDETDIVDELFLTPDVSFTQKTEEALHYDGQGGEILPRNITPDVEETEAIHVDLTPDSEMDDLFNDEMVLDAQEPGETLDDMVSLAQEPTVFYKVNMVGVQEAGRSPGDDHDINARMRVQRTITQDIALPPHPSNLPPRPPSPASPSELSSEPDVLPNAPSPIVSSVPAQRPSAGPIPLIDYPSSSRAPESPVIPSIRPQLPQVETLSIASGPQTGPREEHPIQPSHHLSDSQEDVEMGFSSEEEDTRKTCKSAPRAAYKE</sequence>
<dbReference type="Proteomes" id="UP000800036">
    <property type="component" value="Unassembled WGS sequence"/>
</dbReference>
<evidence type="ECO:0000256" key="1">
    <source>
        <dbReference type="SAM" id="MobiDB-lite"/>
    </source>
</evidence>
<feature type="compositionally biased region" description="Pro residues" evidence="1">
    <location>
        <begin position="276"/>
        <end position="290"/>
    </location>
</feature>
<feature type="region of interest" description="Disordered" evidence="1">
    <location>
        <begin position="1"/>
        <end position="38"/>
    </location>
</feature>
<feature type="compositionally biased region" description="Polar residues" evidence="1">
    <location>
        <begin position="349"/>
        <end position="360"/>
    </location>
</feature>
<dbReference type="AlphaFoldDB" id="A0A6A5UMH9"/>
<protein>
    <submittedName>
        <fullName evidence="2">Uncharacterized protein</fullName>
    </submittedName>
</protein>
<reference evidence="2" key="1">
    <citation type="journal article" date="2020" name="Stud. Mycol.">
        <title>101 Dothideomycetes genomes: a test case for predicting lifestyles and emergence of pathogens.</title>
        <authorList>
            <person name="Haridas S."/>
            <person name="Albert R."/>
            <person name="Binder M."/>
            <person name="Bloem J."/>
            <person name="Labutti K."/>
            <person name="Salamov A."/>
            <person name="Andreopoulos B."/>
            <person name="Baker S."/>
            <person name="Barry K."/>
            <person name="Bills G."/>
            <person name="Bluhm B."/>
            <person name="Cannon C."/>
            <person name="Castanera R."/>
            <person name="Culley D."/>
            <person name="Daum C."/>
            <person name="Ezra D."/>
            <person name="Gonzalez J."/>
            <person name="Henrissat B."/>
            <person name="Kuo A."/>
            <person name="Liang C."/>
            <person name="Lipzen A."/>
            <person name="Lutzoni F."/>
            <person name="Magnuson J."/>
            <person name="Mondo S."/>
            <person name="Nolan M."/>
            <person name="Ohm R."/>
            <person name="Pangilinan J."/>
            <person name="Park H.-J."/>
            <person name="Ramirez L."/>
            <person name="Alfaro M."/>
            <person name="Sun H."/>
            <person name="Tritt A."/>
            <person name="Yoshinaga Y."/>
            <person name="Zwiers L.-H."/>
            <person name="Turgeon B."/>
            <person name="Goodwin S."/>
            <person name="Spatafora J."/>
            <person name="Crous P."/>
            <person name="Grigoriev I."/>
        </authorList>
    </citation>
    <scope>NUCLEOTIDE SEQUENCE</scope>
    <source>
        <strain evidence="2">CBS 107.79</strain>
    </source>
</reference>
<organism evidence="2 3">
    <name type="scientific">Bimuria novae-zelandiae CBS 107.79</name>
    <dbReference type="NCBI Taxonomy" id="1447943"/>
    <lineage>
        <taxon>Eukaryota</taxon>
        <taxon>Fungi</taxon>
        <taxon>Dikarya</taxon>
        <taxon>Ascomycota</taxon>
        <taxon>Pezizomycotina</taxon>
        <taxon>Dothideomycetes</taxon>
        <taxon>Pleosporomycetidae</taxon>
        <taxon>Pleosporales</taxon>
        <taxon>Massarineae</taxon>
        <taxon>Didymosphaeriaceae</taxon>
        <taxon>Bimuria</taxon>
    </lineage>
</organism>
<evidence type="ECO:0000313" key="3">
    <source>
        <dbReference type="Proteomes" id="UP000800036"/>
    </source>
</evidence>
<keyword evidence="3" id="KW-1185">Reference proteome</keyword>
<dbReference type="OrthoDB" id="3693506at2759"/>
<name>A0A6A5UMH9_9PLEO</name>
<accession>A0A6A5UMH9</accession>
<gene>
    <name evidence="2" type="ORF">BU23DRAFT_337060</name>
</gene>
<feature type="region of interest" description="Disordered" evidence="1">
    <location>
        <begin position="249"/>
        <end position="407"/>
    </location>
</feature>
<feature type="compositionally biased region" description="Basic and acidic residues" evidence="1">
    <location>
        <begin position="10"/>
        <end position="21"/>
    </location>
</feature>
<proteinExistence type="predicted"/>